<evidence type="ECO:0000313" key="2">
    <source>
        <dbReference type="Proteomes" id="UP001385951"/>
    </source>
</evidence>
<keyword evidence="2" id="KW-1185">Reference proteome</keyword>
<organism evidence="1 2">
    <name type="scientific">Cerrena zonata</name>
    <dbReference type="NCBI Taxonomy" id="2478898"/>
    <lineage>
        <taxon>Eukaryota</taxon>
        <taxon>Fungi</taxon>
        <taxon>Dikarya</taxon>
        <taxon>Basidiomycota</taxon>
        <taxon>Agaricomycotina</taxon>
        <taxon>Agaricomycetes</taxon>
        <taxon>Polyporales</taxon>
        <taxon>Cerrenaceae</taxon>
        <taxon>Cerrena</taxon>
    </lineage>
</organism>
<name>A0AAW0FMY5_9APHY</name>
<evidence type="ECO:0000313" key="1">
    <source>
        <dbReference type="EMBL" id="KAK7682116.1"/>
    </source>
</evidence>
<dbReference type="EMBL" id="JASBNA010000037">
    <property type="protein sequence ID" value="KAK7682116.1"/>
    <property type="molecule type" value="Genomic_DNA"/>
</dbReference>
<sequence length="200" mass="22714">MAYPVRMLGFVPSGTFAGYVDSNVYNQSFQDGYFVHGLVFIPRHSFAYDSFTNNASSLVTQLFSTTRIDSSPSKPRSPRPWWSSSFVTGKTLFLDDTAQRVRLFIATTLTFCLSQVFAHLQFNKPPCMPSRCLPSPGRLQEPIISLSPAFTNELRDFLAQVSRRHYMLLLSDIPERFAWIASRILHQLLLAFAFSSLLRS</sequence>
<dbReference type="Proteomes" id="UP001385951">
    <property type="component" value="Unassembled WGS sequence"/>
</dbReference>
<dbReference type="AlphaFoldDB" id="A0AAW0FMY5"/>
<comment type="caution">
    <text evidence="1">The sequence shown here is derived from an EMBL/GenBank/DDBJ whole genome shotgun (WGS) entry which is preliminary data.</text>
</comment>
<reference evidence="1 2" key="1">
    <citation type="submission" date="2022-09" db="EMBL/GenBank/DDBJ databases">
        <authorList>
            <person name="Palmer J.M."/>
        </authorList>
    </citation>
    <scope>NUCLEOTIDE SEQUENCE [LARGE SCALE GENOMIC DNA]</scope>
    <source>
        <strain evidence="1 2">DSM 7382</strain>
    </source>
</reference>
<gene>
    <name evidence="1" type="ORF">QCA50_014702</name>
</gene>
<protein>
    <submittedName>
        <fullName evidence="1">Uncharacterized protein</fullName>
    </submittedName>
</protein>
<proteinExistence type="predicted"/>
<accession>A0AAW0FMY5</accession>